<evidence type="ECO:0000313" key="7">
    <source>
        <dbReference type="Proteomes" id="UP001152599"/>
    </source>
</evidence>
<dbReference type="InterPro" id="IPR039565">
    <property type="entry name" value="BamD-like"/>
</dbReference>
<evidence type="ECO:0000256" key="3">
    <source>
        <dbReference type="ARBA" id="ARBA00023237"/>
    </source>
</evidence>
<organism evidence="6 7">
    <name type="scientific">Profundicola chukchiensis</name>
    <dbReference type="NCBI Taxonomy" id="2961959"/>
    <lineage>
        <taxon>Bacteria</taxon>
        <taxon>Pseudomonadati</taxon>
        <taxon>Bacteroidota</taxon>
        <taxon>Flavobacteriia</taxon>
        <taxon>Flavobacteriales</taxon>
        <taxon>Weeksellaceae</taxon>
        <taxon>Profundicola</taxon>
    </lineage>
</organism>
<dbReference type="EMBL" id="JANCMU010000007">
    <property type="protein sequence ID" value="MDG4946874.1"/>
    <property type="molecule type" value="Genomic_DNA"/>
</dbReference>
<name>A0A9X4RXP5_9FLAO</name>
<dbReference type="Proteomes" id="UP001152599">
    <property type="component" value="Unassembled WGS sequence"/>
</dbReference>
<keyword evidence="2" id="KW-0472">Membrane</keyword>
<dbReference type="NCBIfam" id="TIGR03302">
    <property type="entry name" value="OM_YfiO"/>
    <property type="match status" value="1"/>
</dbReference>
<feature type="coiled-coil region" evidence="4">
    <location>
        <begin position="149"/>
        <end position="176"/>
    </location>
</feature>
<evidence type="ECO:0000256" key="4">
    <source>
        <dbReference type="SAM" id="Coils"/>
    </source>
</evidence>
<dbReference type="InterPro" id="IPR011990">
    <property type="entry name" value="TPR-like_helical_dom_sf"/>
</dbReference>
<dbReference type="Gene3D" id="1.25.40.10">
    <property type="entry name" value="Tetratricopeptide repeat domain"/>
    <property type="match status" value="1"/>
</dbReference>
<evidence type="ECO:0000313" key="6">
    <source>
        <dbReference type="EMBL" id="MDG4946874.1"/>
    </source>
</evidence>
<protein>
    <submittedName>
        <fullName evidence="6">Outer membrane protein assembly factor BamD</fullName>
    </submittedName>
</protein>
<accession>A0A9X4RXP5</accession>
<sequence length="280" mass="32720">MLKKVVVIVFFLGLLISCNKTYEKAMKSTEPEFILNAADELYEQEKWPYAIELYRKVASAYAGTEQAEEIAYKSAYANYNDKNYTLAAKQFKNFYTGFNRSDRAEEALYMSAFSYYQGSPKYNLDQTNTYEAIRELQGFIDTYPSSEKVKEANALINELQQKLERKAFEIAKAYHKTLKYKAAAVSFANFLDDFPDSNLIEEANMYLLRSRSELAIKSIFDKKELRLKDAATTYRLFIRKYPNTEFKKEADEWNEKLNEETKLHAEVLKQIEEQKKKTQA</sequence>
<keyword evidence="4" id="KW-0175">Coiled coil</keyword>
<evidence type="ECO:0000256" key="1">
    <source>
        <dbReference type="ARBA" id="ARBA00022729"/>
    </source>
</evidence>
<dbReference type="Pfam" id="PF13525">
    <property type="entry name" value="YfiO"/>
    <property type="match status" value="1"/>
</dbReference>
<keyword evidence="3" id="KW-0998">Cell outer membrane</keyword>
<evidence type="ECO:0000259" key="5">
    <source>
        <dbReference type="Pfam" id="PF13525"/>
    </source>
</evidence>
<feature type="domain" description="Outer membrane lipoprotein BamD-like" evidence="5">
    <location>
        <begin position="35"/>
        <end position="221"/>
    </location>
</feature>
<keyword evidence="7" id="KW-1185">Reference proteome</keyword>
<feature type="coiled-coil region" evidence="4">
    <location>
        <begin position="243"/>
        <end position="277"/>
    </location>
</feature>
<gene>
    <name evidence="6" type="primary">bamD</name>
    <name evidence="6" type="ORF">NMK71_10640</name>
</gene>
<dbReference type="PROSITE" id="PS51257">
    <property type="entry name" value="PROKAR_LIPOPROTEIN"/>
    <property type="match status" value="1"/>
</dbReference>
<reference evidence="6" key="1">
    <citation type="submission" date="2022-07" db="EMBL/GenBank/DDBJ databases">
        <title>Description and genome-wide analysis of Profundicola chukchiensis gen. nov., sp. nov., marine bacteria isolated from bottom sediments of the Chukchi Sea.</title>
        <authorList>
            <person name="Romanenko L."/>
            <person name="Otstavnykh N."/>
            <person name="Kurilenko V."/>
            <person name="Eremeev V."/>
            <person name="Velansky P."/>
            <person name="Mikhailov V."/>
            <person name="Isaeva M."/>
        </authorList>
    </citation>
    <scope>NUCLEOTIDE SEQUENCE</scope>
    <source>
        <strain evidence="6">KMM 9713</strain>
    </source>
</reference>
<dbReference type="AlphaFoldDB" id="A0A9X4RXP5"/>
<comment type="caution">
    <text evidence="6">The sequence shown here is derived from an EMBL/GenBank/DDBJ whole genome shotgun (WGS) entry which is preliminary data.</text>
</comment>
<proteinExistence type="predicted"/>
<dbReference type="InterPro" id="IPR017689">
    <property type="entry name" value="BamD"/>
</dbReference>
<evidence type="ECO:0000256" key="2">
    <source>
        <dbReference type="ARBA" id="ARBA00023136"/>
    </source>
</evidence>
<keyword evidence="1" id="KW-0732">Signal</keyword>